<dbReference type="SUPFAM" id="SSF48264">
    <property type="entry name" value="Cytochrome P450"/>
    <property type="match status" value="1"/>
</dbReference>
<protein>
    <recommendedName>
        <fullName evidence="5">unspecific monooxygenase</fullName>
        <ecNumber evidence="5">1.14.14.1</ecNumber>
    </recommendedName>
</protein>
<name>X5DT00_CHISP</name>
<dbReference type="InterPro" id="IPR036396">
    <property type="entry name" value="Cyt_P450_sf"/>
</dbReference>
<dbReference type="GO" id="GO:0005789">
    <property type="term" value="C:endoplasmic reticulum membrane"/>
    <property type="evidence" value="ECO:0007669"/>
    <property type="project" value="UniProtKB-SubCell"/>
</dbReference>
<evidence type="ECO:0000256" key="2">
    <source>
        <dbReference type="ARBA" id="ARBA00004174"/>
    </source>
</evidence>
<dbReference type="InterPro" id="IPR050476">
    <property type="entry name" value="Insect_CytP450_Detox"/>
</dbReference>
<dbReference type="InterPro" id="IPR002401">
    <property type="entry name" value="Cyt_P450_E_grp-I"/>
</dbReference>
<comment type="catalytic activity">
    <reaction evidence="14">
        <text>an organic molecule + reduced [NADPH--hemoprotein reductase] + O2 = an alcohol + oxidized [NADPH--hemoprotein reductase] + H2O + H(+)</text>
        <dbReference type="Rhea" id="RHEA:17149"/>
        <dbReference type="Rhea" id="RHEA-COMP:11964"/>
        <dbReference type="Rhea" id="RHEA-COMP:11965"/>
        <dbReference type="ChEBI" id="CHEBI:15377"/>
        <dbReference type="ChEBI" id="CHEBI:15378"/>
        <dbReference type="ChEBI" id="CHEBI:15379"/>
        <dbReference type="ChEBI" id="CHEBI:30879"/>
        <dbReference type="ChEBI" id="CHEBI:57618"/>
        <dbReference type="ChEBI" id="CHEBI:58210"/>
        <dbReference type="ChEBI" id="CHEBI:142491"/>
        <dbReference type="EC" id="1.14.14.1"/>
    </reaction>
</comment>
<keyword evidence="9" id="KW-0492">Microsome</keyword>
<dbReference type="PRINTS" id="PR00385">
    <property type="entry name" value="P450"/>
</dbReference>
<comment type="similarity">
    <text evidence="4 16">Belongs to the cytochrome P450 family.</text>
</comment>
<dbReference type="OrthoDB" id="2789670at2759"/>
<keyword evidence="12 16" id="KW-0503">Monooxygenase</keyword>
<evidence type="ECO:0000256" key="10">
    <source>
        <dbReference type="ARBA" id="ARBA00023002"/>
    </source>
</evidence>
<dbReference type="AlphaFoldDB" id="X5DT00"/>
<keyword evidence="13" id="KW-0472">Membrane</keyword>
<keyword evidence="6 15" id="KW-0349">Heme</keyword>
<evidence type="ECO:0000256" key="4">
    <source>
        <dbReference type="ARBA" id="ARBA00010617"/>
    </source>
</evidence>
<dbReference type="PRINTS" id="PR00463">
    <property type="entry name" value="EP450I"/>
</dbReference>
<evidence type="ECO:0000313" key="17">
    <source>
        <dbReference type="EMBL" id="AHW57304.1"/>
    </source>
</evidence>
<organism evidence="17">
    <name type="scientific">Chilo suppressalis</name>
    <name type="common">Asiatic rice borer moth</name>
    <dbReference type="NCBI Taxonomy" id="168631"/>
    <lineage>
        <taxon>Eukaryota</taxon>
        <taxon>Metazoa</taxon>
        <taxon>Ecdysozoa</taxon>
        <taxon>Arthropoda</taxon>
        <taxon>Hexapoda</taxon>
        <taxon>Insecta</taxon>
        <taxon>Pterygota</taxon>
        <taxon>Neoptera</taxon>
        <taxon>Endopterygota</taxon>
        <taxon>Lepidoptera</taxon>
        <taxon>Glossata</taxon>
        <taxon>Ditrysia</taxon>
        <taxon>Pyraloidea</taxon>
        <taxon>Crambidae</taxon>
        <taxon>Crambinae</taxon>
        <taxon>Chilo</taxon>
    </lineage>
</organism>
<evidence type="ECO:0000256" key="11">
    <source>
        <dbReference type="ARBA" id="ARBA00023004"/>
    </source>
</evidence>
<dbReference type="FunFam" id="1.10.630.10:FF:000042">
    <property type="entry name" value="Cytochrome P450"/>
    <property type="match status" value="1"/>
</dbReference>
<evidence type="ECO:0000256" key="14">
    <source>
        <dbReference type="ARBA" id="ARBA00047827"/>
    </source>
</evidence>
<proteinExistence type="evidence at transcript level"/>
<evidence type="ECO:0000256" key="3">
    <source>
        <dbReference type="ARBA" id="ARBA00004406"/>
    </source>
</evidence>
<keyword evidence="11 15" id="KW-0408">Iron</keyword>
<dbReference type="InterPro" id="IPR001128">
    <property type="entry name" value="Cyt_P450"/>
</dbReference>
<dbReference type="GO" id="GO:0016712">
    <property type="term" value="F:oxidoreductase activity, acting on paired donors, with incorporation or reduction of molecular oxygen, reduced flavin or flavoprotein as one donor, and incorporation of one atom of oxygen"/>
    <property type="evidence" value="ECO:0007669"/>
    <property type="project" value="UniProtKB-EC"/>
</dbReference>
<evidence type="ECO:0000256" key="5">
    <source>
        <dbReference type="ARBA" id="ARBA00012109"/>
    </source>
</evidence>
<evidence type="ECO:0000256" key="15">
    <source>
        <dbReference type="PIRSR" id="PIRSR602401-1"/>
    </source>
</evidence>
<dbReference type="InterPro" id="IPR017972">
    <property type="entry name" value="Cyt_P450_CS"/>
</dbReference>
<keyword evidence="8" id="KW-0256">Endoplasmic reticulum</keyword>
<accession>X5DT00</accession>
<evidence type="ECO:0000256" key="13">
    <source>
        <dbReference type="ARBA" id="ARBA00023136"/>
    </source>
</evidence>
<dbReference type="Pfam" id="PF00067">
    <property type="entry name" value="p450"/>
    <property type="match status" value="1"/>
</dbReference>
<evidence type="ECO:0000256" key="9">
    <source>
        <dbReference type="ARBA" id="ARBA00022848"/>
    </source>
</evidence>
<dbReference type="GO" id="GO:0020037">
    <property type="term" value="F:heme binding"/>
    <property type="evidence" value="ECO:0007669"/>
    <property type="project" value="InterPro"/>
</dbReference>
<keyword evidence="10 16" id="KW-0560">Oxidoreductase</keyword>
<dbReference type="EC" id="1.14.14.1" evidence="5"/>
<evidence type="ECO:0000256" key="6">
    <source>
        <dbReference type="ARBA" id="ARBA00022617"/>
    </source>
</evidence>
<comment type="cofactor">
    <cofactor evidence="1 15">
        <name>heme</name>
        <dbReference type="ChEBI" id="CHEBI:30413"/>
    </cofactor>
</comment>
<evidence type="ECO:0000256" key="16">
    <source>
        <dbReference type="RuleBase" id="RU000461"/>
    </source>
</evidence>
<sequence length="509" mass="58734">MITIAVVVILAVTFYIYNVRNFDYWKKRGIKHDKPVFLFGTNARNILMKKSRSELAEELYFKYPNEKVVGFYRSSMPELLIRDPEIMKKILISDFTSFYARGFHPYKQKVEPLMKNLFFAEGDLWKMLRLRMTPAFTSGKLKAMFPLIVERAENLQQRALNLAKKNIPIDARDLMARFTTDFIGSCGFGLDSDSINDDDSEFRRLGRDAFNPPLTTVICGILKMLFPTICKDLQFFGHVEKRSFDLVNKIQASRNYKPIGRNDFIDQMLEYKKRGPIEIESIEKVQSNGKAERLSFELTNELIVAQVMVFFGAGFETSSSATSYTLHELAYNPEIQKKVQNEVDEVLRRHDNKLSYDAVKEMTYLEWTFKEGMRKFPSLGYLMRECTRKYTFEDLNFSVDEGVKIMISVAGLHNDPKYWHNPEEFRPERFGPEEFTSIQKDVYQAFGDGPRVCIGARLGLMQSLAGLAALLSKFTVKPAPQSIRKPPVVPTSDLVQNIDGLPLIFIERQ</sequence>
<dbReference type="EMBL" id="KF701134">
    <property type="protein sequence ID" value="AHW57304.1"/>
    <property type="molecule type" value="mRNA"/>
</dbReference>
<evidence type="ECO:0000256" key="8">
    <source>
        <dbReference type="ARBA" id="ARBA00022824"/>
    </source>
</evidence>
<dbReference type="PROSITE" id="PS00086">
    <property type="entry name" value="CYTOCHROME_P450"/>
    <property type="match status" value="1"/>
</dbReference>
<comment type="subcellular location">
    <subcellularLocation>
        <location evidence="3">Endoplasmic reticulum membrane</location>
        <topology evidence="3">Peripheral membrane protein</topology>
    </subcellularLocation>
    <subcellularLocation>
        <location evidence="2">Microsome membrane</location>
        <topology evidence="2">Peripheral membrane protein</topology>
    </subcellularLocation>
</comment>
<evidence type="ECO:0000256" key="1">
    <source>
        <dbReference type="ARBA" id="ARBA00001971"/>
    </source>
</evidence>
<feature type="binding site" description="axial binding residue" evidence="15">
    <location>
        <position position="453"/>
    </location>
    <ligand>
        <name>heme</name>
        <dbReference type="ChEBI" id="CHEBI:30413"/>
    </ligand>
    <ligandPart>
        <name>Fe</name>
        <dbReference type="ChEBI" id="CHEBI:18248"/>
    </ligandPart>
</feature>
<evidence type="ECO:0000256" key="12">
    <source>
        <dbReference type="ARBA" id="ARBA00023033"/>
    </source>
</evidence>
<keyword evidence="7 15" id="KW-0479">Metal-binding</keyword>
<dbReference type="Gene3D" id="1.10.630.10">
    <property type="entry name" value="Cytochrome P450"/>
    <property type="match status" value="1"/>
</dbReference>
<evidence type="ECO:0000256" key="7">
    <source>
        <dbReference type="ARBA" id="ARBA00022723"/>
    </source>
</evidence>
<dbReference type="GO" id="GO:0005506">
    <property type="term" value="F:iron ion binding"/>
    <property type="evidence" value="ECO:0007669"/>
    <property type="project" value="InterPro"/>
</dbReference>
<dbReference type="CDD" id="cd11056">
    <property type="entry name" value="CYP6-like"/>
    <property type="match status" value="1"/>
</dbReference>
<dbReference type="PANTHER" id="PTHR24292:SF54">
    <property type="entry name" value="CYP9F3-RELATED"/>
    <property type="match status" value="1"/>
</dbReference>
<dbReference type="PANTHER" id="PTHR24292">
    <property type="entry name" value="CYTOCHROME P450"/>
    <property type="match status" value="1"/>
</dbReference>
<reference evidence="17" key="1">
    <citation type="journal article" date="2014" name="Biochem. Biophys. Res. Commun.">
        <title>Genome-wide analysis reveals the expansion of Cytochrome P450 genes associated with xenobiotic metabolism in rice striped stem borer, Chilo suppressalis.</title>
        <authorList>
            <person name="Wang B."/>
            <person name="Shahzad M.F."/>
            <person name="Zhang Z."/>
            <person name="Sun H."/>
            <person name="Han P."/>
            <person name="Li F."/>
            <person name="Han Z."/>
        </authorList>
    </citation>
    <scope>NUCLEOTIDE SEQUENCE</scope>
</reference>